<dbReference type="AlphaFoldDB" id="A0A1G9SEW3"/>
<accession>A0A1G9SEW3</accession>
<dbReference type="PANTHER" id="PTHR32305">
    <property type="match status" value="1"/>
</dbReference>
<dbReference type="Gene3D" id="2.180.10.10">
    <property type="entry name" value="RHS repeat-associated core"/>
    <property type="match status" value="1"/>
</dbReference>
<sequence length="172" mass="18936">MQFIFYFSRLLWSDPISNHNRARYYDPMEGRFISRDPIGLGGGDYNVYAYVKNNPINYIDPEGEKFLLIAGGITGSLIILNEAKKALDKFFDDAYRARDETRDMANCFQNDDIEGFVDAYQNRGRAVVEAGLSGAEIPMIVPGTTGSGLVPVKPIEWILGGGTTAIGGAVNK</sequence>
<dbReference type="InterPro" id="IPR050708">
    <property type="entry name" value="T6SS_VgrG/RHS"/>
</dbReference>
<dbReference type="NCBIfam" id="TIGR03696">
    <property type="entry name" value="Rhs_assc_core"/>
    <property type="match status" value="1"/>
</dbReference>
<dbReference type="Proteomes" id="UP000182146">
    <property type="component" value="Unassembled WGS sequence"/>
</dbReference>
<gene>
    <name evidence="1" type="ORF">SAMN05660860_02348</name>
</gene>
<dbReference type="PANTHER" id="PTHR32305:SF15">
    <property type="entry name" value="PROTEIN RHSA-RELATED"/>
    <property type="match status" value="1"/>
</dbReference>
<reference evidence="1 2" key="1">
    <citation type="submission" date="2016-10" db="EMBL/GenBank/DDBJ databases">
        <authorList>
            <person name="de Groot N.N."/>
        </authorList>
    </citation>
    <scope>NUCLEOTIDE SEQUENCE [LARGE SCALE GENOMIC DNA]</scope>
    <source>
        <strain evidence="1 2">DSM 17813</strain>
    </source>
</reference>
<evidence type="ECO:0000313" key="2">
    <source>
        <dbReference type="Proteomes" id="UP000182146"/>
    </source>
</evidence>
<organism evidence="1 2">
    <name type="scientific">Geoalkalibacter ferrihydriticus</name>
    <dbReference type="NCBI Taxonomy" id="392333"/>
    <lineage>
        <taxon>Bacteria</taxon>
        <taxon>Pseudomonadati</taxon>
        <taxon>Thermodesulfobacteriota</taxon>
        <taxon>Desulfuromonadia</taxon>
        <taxon>Desulfuromonadales</taxon>
        <taxon>Geoalkalibacteraceae</taxon>
        <taxon>Geoalkalibacter</taxon>
    </lineage>
</organism>
<dbReference type="STRING" id="392333.SAMN05660860_02348"/>
<name>A0A1G9SEW3_9BACT</name>
<evidence type="ECO:0000313" key="1">
    <source>
        <dbReference type="EMBL" id="SDM34026.1"/>
    </source>
</evidence>
<proteinExistence type="predicted"/>
<dbReference type="EMBL" id="FNGU01000005">
    <property type="protein sequence ID" value="SDM34026.1"/>
    <property type="molecule type" value="Genomic_DNA"/>
</dbReference>
<dbReference type="InterPro" id="IPR022385">
    <property type="entry name" value="Rhs_assc_core"/>
</dbReference>
<protein>
    <submittedName>
        <fullName evidence="1">RHS repeat-associated core domain-containing protein</fullName>
    </submittedName>
</protein>